<dbReference type="Gene3D" id="3.40.50.2300">
    <property type="match status" value="2"/>
</dbReference>
<organism evidence="5 6">
    <name type="scientific">Paracoccus alkanivorans</name>
    <dbReference type="NCBI Taxonomy" id="2116655"/>
    <lineage>
        <taxon>Bacteria</taxon>
        <taxon>Pseudomonadati</taxon>
        <taxon>Pseudomonadota</taxon>
        <taxon>Alphaproteobacteria</taxon>
        <taxon>Rhodobacterales</taxon>
        <taxon>Paracoccaceae</taxon>
        <taxon>Paracoccus</taxon>
    </lineage>
</organism>
<dbReference type="GO" id="GO:0003700">
    <property type="term" value="F:DNA-binding transcription factor activity"/>
    <property type="evidence" value="ECO:0007669"/>
    <property type="project" value="TreeGrafter"/>
</dbReference>
<dbReference type="Gene3D" id="1.10.260.40">
    <property type="entry name" value="lambda repressor-like DNA-binding domains"/>
    <property type="match status" value="1"/>
</dbReference>
<dbReference type="CDD" id="cd01392">
    <property type="entry name" value="HTH_LacI"/>
    <property type="match status" value="1"/>
</dbReference>
<dbReference type="EMBL" id="QOKZ01000011">
    <property type="protein sequence ID" value="RMC31596.1"/>
    <property type="molecule type" value="Genomic_DNA"/>
</dbReference>
<dbReference type="SMART" id="SM00354">
    <property type="entry name" value="HTH_LACI"/>
    <property type="match status" value="1"/>
</dbReference>
<dbReference type="InterPro" id="IPR010982">
    <property type="entry name" value="Lambda_DNA-bd_dom_sf"/>
</dbReference>
<evidence type="ECO:0000256" key="3">
    <source>
        <dbReference type="ARBA" id="ARBA00023163"/>
    </source>
</evidence>
<evidence type="ECO:0000259" key="4">
    <source>
        <dbReference type="PROSITE" id="PS50932"/>
    </source>
</evidence>
<dbReference type="InterPro" id="IPR000843">
    <property type="entry name" value="HTH_LacI"/>
</dbReference>
<protein>
    <submittedName>
        <fullName evidence="5">LacI family transcriptional regulator</fullName>
    </submittedName>
</protein>
<keyword evidence="1" id="KW-0805">Transcription regulation</keyword>
<dbReference type="InterPro" id="IPR046335">
    <property type="entry name" value="LacI/GalR-like_sensor"/>
</dbReference>
<dbReference type="PROSITE" id="PS00356">
    <property type="entry name" value="HTH_LACI_1"/>
    <property type="match status" value="1"/>
</dbReference>
<keyword evidence="6" id="KW-1185">Reference proteome</keyword>
<feature type="domain" description="HTH lacI-type" evidence="4">
    <location>
        <begin position="3"/>
        <end position="57"/>
    </location>
</feature>
<keyword evidence="3" id="KW-0804">Transcription</keyword>
<proteinExistence type="predicted"/>
<evidence type="ECO:0000313" key="5">
    <source>
        <dbReference type="EMBL" id="RMC31596.1"/>
    </source>
</evidence>
<dbReference type="PROSITE" id="PS50932">
    <property type="entry name" value="HTH_LACI_2"/>
    <property type="match status" value="1"/>
</dbReference>
<dbReference type="PANTHER" id="PTHR30146:SF109">
    <property type="entry name" value="HTH-TYPE TRANSCRIPTIONAL REGULATOR GALS"/>
    <property type="match status" value="1"/>
</dbReference>
<dbReference type="Proteomes" id="UP000273516">
    <property type="component" value="Unassembled WGS sequence"/>
</dbReference>
<comment type="caution">
    <text evidence="5">The sequence shown here is derived from an EMBL/GenBank/DDBJ whole genome shotgun (WGS) entry which is preliminary data.</text>
</comment>
<reference evidence="5 6" key="1">
    <citation type="submission" date="2018-07" db="EMBL/GenBank/DDBJ databases">
        <authorList>
            <person name="Zhang Y."/>
            <person name="Wang L."/>
            <person name="Ma S."/>
        </authorList>
    </citation>
    <scope>NUCLEOTIDE SEQUENCE [LARGE SCALE GENOMIC DNA]</scope>
    <source>
        <strain evidence="5 6">4-2</strain>
    </source>
</reference>
<accession>A0A3M0M1R2</accession>
<dbReference type="AlphaFoldDB" id="A0A3M0M1R2"/>
<dbReference type="CDD" id="cd06288">
    <property type="entry name" value="PBP1_sucrose_transcription_regulator"/>
    <property type="match status" value="1"/>
</dbReference>
<dbReference type="PANTHER" id="PTHR30146">
    <property type="entry name" value="LACI-RELATED TRANSCRIPTIONAL REPRESSOR"/>
    <property type="match status" value="1"/>
</dbReference>
<sequence length="338" mass="36018">MRITIREVAAKAGVSVTTASRALNGSGRMLPETRERVRAIASELGYRPNSIARGLVQQRSFTFGMLTNDTYGRFTLPVAAGLSEALLDRGVSVFLAAGKDDPDLVRLNLNAMEEKRVDGLVIAGKRIDRGLPVELPDNGIPTVHIMAACPEGGIGFAPDDLSGAKLATRHLIGQGRRRIAHITGRETFLAARIRAEGWQHALHEQGLAPFGPAVFGSWSEAHGFETARTMFGKNASSRPDAVFCGNDQIARGLIDGLGALGIRVPDDVAVVGFDNWEIFAQATRPPLTTVDMGLTEMGRQAGLTLLDLIDGKPVEAGLRHLPTSLVVRLSCGAEGAAQ</sequence>
<dbReference type="GO" id="GO:0000976">
    <property type="term" value="F:transcription cis-regulatory region binding"/>
    <property type="evidence" value="ECO:0007669"/>
    <property type="project" value="TreeGrafter"/>
</dbReference>
<dbReference type="SUPFAM" id="SSF53822">
    <property type="entry name" value="Periplasmic binding protein-like I"/>
    <property type="match status" value="1"/>
</dbReference>
<dbReference type="SUPFAM" id="SSF47413">
    <property type="entry name" value="lambda repressor-like DNA-binding domains"/>
    <property type="match status" value="1"/>
</dbReference>
<evidence type="ECO:0000256" key="2">
    <source>
        <dbReference type="ARBA" id="ARBA00023125"/>
    </source>
</evidence>
<dbReference type="RefSeq" id="WP_122114141.1">
    <property type="nucleotide sequence ID" value="NZ_QOKZ01000011.1"/>
</dbReference>
<evidence type="ECO:0000256" key="1">
    <source>
        <dbReference type="ARBA" id="ARBA00023015"/>
    </source>
</evidence>
<dbReference type="Pfam" id="PF13377">
    <property type="entry name" value="Peripla_BP_3"/>
    <property type="match status" value="1"/>
</dbReference>
<dbReference type="Pfam" id="PF00356">
    <property type="entry name" value="LacI"/>
    <property type="match status" value="1"/>
</dbReference>
<keyword evidence="2" id="KW-0238">DNA-binding</keyword>
<dbReference type="OrthoDB" id="7811243at2"/>
<evidence type="ECO:0000313" key="6">
    <source>
        <dbReference type="Proteomes" id="UP000273516"/>
    </source>
</evidence>
<name>A0A3M0M1R2_9RHOB</name>
<dbReference type="InterPro" id="IPR028082">
    <property type="entry name" value="Peripla_BP_I"/>
</dbReference>
<gene>
    <name evidence="5" type="ORF">C9E81_20080</name>
</gene>